<sequence length="63" mass="6954">MLRNVLKLGSVLKNHEQKLITGGNNMKECSLGDRCTSDPQFPSYCILGVNLCCVNGFYEICGQ</sequence>
<organism evidence="1">
    <name type="scientific">Tenacibaculum sp. Pbs-1</name>
    <dbReference type="NCBI Taxonomy" id="3238748"/>
    <lineage>
        <taxon>Bacteria</taxon>
        <taxon>Pseudomonadati</taxon>
        <taxon>Bacteroidota</taxon>
        <taxon>Flavobacteriia</taxon>
        <taxon>Flavobacteriales</taxon>
        <taxon>Flavobacteriaceae</taxon>
        <taxon>Tenacibaculum</taxon>
    </lineage>
</organism>
<accession>A0AB33L127</accession>
<proteinExistence type="predicted"/>
<protein>
    <submittedName>
        <fullName evidence="1">Uncharacterized protein</fullName>
    </submittedName>
</protein>
<name>A0AB33L127_9FLAO</name>
<evidence type="ECO:0000313" key="1">
    <source>
        <dbReference type="EMBL" id="BFP66802.1"/>
    </source>
</evidence>
<dbReference type="AlphaFoldDB" id="A0AB33L127"/>
<gene>
    <name evidence="1" type="ORF">Pbs1_01450</name>
</gene>
<reference evidence="1" key="1">
    <citation type="submission" date="2024-08" db="EMBL/GenBank/DDBJ databases">
        <title>Whole genome sequence of Tenacibaculum sp. strain pbs-1 associated with black-spot shell disease in Akoya pearl oysters.</title>
        <authorList>
            <person name="Sakatoku A."/>
            <person name="Suzuki T."/>
            <person name="Hatano K."/>
            <person name="Seki M."/>
            <person name="Tanaka D."/>
            <person name="Nakamura S."/>
            <person name="Suzuki N."/>
            <person name="Isshiki T."/>
        </authorList>
    </citation>
    <scope>NUCLEOTIDE SEQUENCE</scope>
    <source>
        <strain evidence="1">Pbs-1</strain>
    </source>
</reference>
<dbReference type="EMBL" id="AP035888">
    <property type="protein sequence ID" value="BFP66802.1"/>
    <property type="molecule type" value="Genomic_DNA"/>
</dbReference>